<evidence type="ECO:0000313" key="1">
    <source>
        <dbReference type="EMBL" id="GAI50706.1"/>
    </source>
</evidence>
<gene>
    <name evidence="1" type="ORF">S06H3_52618</name>
</gene>
<organism evidence="1">
    <name type="scientific">marine sediment metagenome</name>
    <dbReference type="NCBI Taxonomy" id="412755"/>
    <lineage>
        <taxon>unclassified sequences</taxon>
        <taxon>metagenomes</taxon>
        <taxon>ecological metagenomes</taxon>
    </lineage>
</organism>
<protein>
    <submittedName>
        <fullName evidence="1">Uncharacterized protein</fullName>
    </submittedName>
</protein>
<reference evidence="1" key="1">
    <citation type="journal article" date="2014" name="Front. Microbiol.">
        <title>High frequency of phylogenetically diverse reductive dehalogenase-homologous genes in deep subseafloor sedimentary metagenomes.</title>
        <authorList>
            <person name="Kawai M."/>
            <person name="Futagami T."/>
            <person name="Toyoda A."/>
            <person name="Takaki Y."/>
            <person name="Nishi S."/>
            <person name="Hori S."/>
            <person name="Arai W."/>
            <person name="Tsubouchi T."/>
            <person name="Morono Y."/>
            <person name="Uchiyama I."/>
            <person name="Ito T."/>
            <person name="Fujiyama A."/>
            <person name="Inagaki F."/>
            <person name="Takami H."/>
        </authorList>
    </citation>
    <scope>NUCLEOTIDE SEQUENCE</scope>
    <source>
        <strain evidence="1">Expedition CK06-06</strain>
    </source>
</reference>
<dbReference type="InterPro" id="IPR027417">
    <property type="entry name" value="P-loop_NTPase"/>
</dbReference>
<dbReference type="Pfam" id="PF13671">
    <property type="entry name" value="AAA_33"/>
    <property type="match status" value="1"/>
</dbReference>
<comment type="caution">
    <text evidence="1">The sequence shown here is derived from an EMBL/GenBank/DDBJ whole genome shotgun (WGS) entry which is preliminary data.</text>
</comment>
<feature type="non-terminal residue" evidence="1">
    <location>
        <position position="1"/>
    </location>
</feature>
<dbReference type="Gene3D" id="3.40.50.300">
    <property type="entry name" value="P-loop containing nucleotide triphosphate hydrolases"/>
    <property type="match status" value="1"/>
</dbReference>
<dbReference type="EMBL" id="BARV01033478">
    <property type="protein sequence ID" value="GAI50706.1"/>
    <property type="molecule type" value="Genomic_DNA"/>
</dbReference>
<accession>X1Q7F9</accession>
<sequence>TFLARGHRQQFASLAARRVVSFSIVDCNADLATLRERIAARTGQGRDPSDASLQVLALQQRAQEPLGSDEWRHVVRVGEPAAVE</sequence>
<dbReference type="AlphaFoldDB" id="X1Q7F9"/>
<proteinExistence type="predicted"/>
<name>X1Q7F9_9ZZZZ</name>